<evidence type="ECO:0000256" key="1">
    <source>
        <dbReference type="SAM" id="MobiDB-lite"/>
    </source>
</evidence>
<protein>
    <recommendedName>
        <fullName evidence="5">DUF2946 domain-containing protein</fullName>
    </recommendedName>
</protein>
<accession>A0ABW1S9B5</accession>
<keyword evidence="4" id="KW-1185">Reference proteome</keyword>
<dbReference type="Proteomes" id="UP001596303">
    <property type="component" value="Unassembled WGS sequence"/>
</dbReference>
<proteinExistence type="predicted"/>
<evidence type="ECO:0000313" key="4">
    <source>
        <dbReference type="Proteomes" id="UP001596303"/>
    </source>
</evidence>
<feature type="signal peptide" evidence="2">
    <location>
        <begin position="1"/>
        <end position="31"/>
    </location>
</feature>
<evidence type="ECO:0008006" key="5">
    <source>
        <dbReference type="Google" id="ProtNLM"/>
    </source>
</evidence>
<reference evidence="4" key="1">
    <citation type="journal article" date="2019" name="Int. J. Syst. Evol. Microbiol.">
        <title>The Global Catalogue of Microorganisms (GCM) 10K type strain sequencing project: providing services to taxonomists for standard genome sequencing and annotation.</title>
        <authorList>
            <consortium name="The Broad Institute Genomics Platform"/>
            <consortium name="The Broad Institute Genome Sequencing Center for Infectious Disease"/>
            <person name="Wu L."/>
            <person name="Ma J."/>
        </authorList>
    </citation>
    <scope>NUCLEOTIDE SEQUENCE [LARGE SCALE GENOMIC DNA]</scope>
    <source>
        <strain evidence="4">CGMCC-1.15741</strain>
    </source>
</reference>
<feature type="region of interest" description="Disordered" evidence="1">
    <location>
        <begin position="96"/>
        <end position="117"/>
    </location>
</feature>
<sequence>MDLIGWIRPIRMLMALAVMVAFALVPLSAAANIEHACDEGGIVCNDLTTLDVAPDEAPDHEGHDHTAHHCGSCHVHLMGGAAVSIANSKELSGPIPMPLNERCPVSDPDGLYRPPKV</sequence>
<comment type="caution">
    <text evidence="3">The sequence shown here is derived from an EMBL/GenBank/DDBJ whole genome shotgun (WGS) entry which is preliminary data.</text>
</comment>
<dbReference type="EMBL" id="JBHSSW010000009">
    <property type="protein sequence ID" value="MFC6198275.1"/>
    <property type="molecule type" value="Genomic_DNA"/>
</dbReference>
<dbReference type="RefSeq" id="WP_377378368.1">
    <property type="nucleotide sequence ID" value="NZ_JBHSSW010000009.1"/>
</dbReference>
<gene>
    <name evidence="3" type="ORF">ACFQDM_09305</name>
</gene>
<evidence type="ECO:0000256" key="2">
    <source>
        <dbReference type="SAM" id="SignalP"/>
    </source>
</evidence>
<organism evidence="3 4">
    <name type="scientific">Ponticaulis profundi</name>
    <dbReference type="NCBI Taxonomy" id="2665222"/>
    <lineage>
        <taxon>Bacteria</taxon>
        <taxon>Pseudomonadati</taxon>
        <taxon>Pseudomonadota</taxon>
        <taxon>Alphaproteobacteria</taxon>
        <taxon>Hyphomonadales</taxon>
        <taxon>Hyphomonadaceae</taxon>
        <taxon>Ponticaulis</taxon>
    </lineage>
</organism>
<feature type="chain" id="PRO_5046007256" description="DUF2946 domain-containing protein" evidence="2">
    <location>
        <begin position="32"/>
        <end position="117"/>
    </location>
</feature>
<evidence type="ECO:0000313" key="3">
    <source>
        <dbReference type="EMBL" id="MFC6198275.1"/>
    </source>
</evidence>
<name>A0ABW1S9B5_9PROT</name>
<keyword evidence="2" id="KW-0732">Signal</keyword>